<dbReference type="InterPro" id="IPR029119">
    <property type="entry name" value="MutY_C"/>
</dbReference>
<comment type="similarity">
    <text evidence="3 14">Belongs to the Nth/MutY family.</text>
</comment>
<evidence type="ECO:0000313" key="16">
    <source>
        <dbReference type="EMBL" id="MEL4457365.1"/>
    </source>
</evidence>
<dbReference type="SUPFAM" id="SSF48150">
    <property type="entry name" value="DNA-glycosylase"/>
    <property type="match status" value="1"/>
</dbReference>
<dbReference type="InterPro" id="IPR023170">
    <property type="entry name" value="HhH_base_excis_C"/>
</dbReference>
<keyword evidence="11" id="KW-0411">Iron-sulfur</keyword>
<dbReference type="Pfam" id="PF00633">
    <property type="entry name" value="HHH"/>
    <property type="match status" value="1"/>
</dbReference>
<dbReference type="PANTHER" id="PTHR42944:SF1">
    <property type="entry name" value="ADENINE DNA GLYCOSYLASE"/>
    <property type="match status" value="1"/>
</dbReference>
<evidence type="ECO:0000256" key="1">
    <source>
        <dbReference type="ARBA" id="ARBA00000843"/>
    </source>
</evidence>
<evidence type="ECO:0000256" key="9">
    <source>
        <dbReference type="ARBA" id="ARBA00022801"/>
    </source>
</evidence>
<keyword evidence="10 14" id="KW-0408">Iron</keyword>
<dbReference type="NCBIfam" id="TIGR01084">
    <property type="entry name" value="mutY"/>
    <property type="match status" value="1"/>
</dbReference>
<dbReference type="InterPro" id="IPR000445">
    <property type="entry name" value="HhH_motif"/>
</dbReference>
<dbReference type="InterPro" id="IPR015797">
    <property type="entry name" value="NUDIX_hydrolase-like_dom_sf"/>
</dbReference>
<dbReference type="InterPro" id="IPR005760">
    <property type="entry name" value="A/G_AdeGlyc_MutY"/>
</dbReference>
<dbReference type="Pfam" id="PF00730">
    <property type="entry name" value="HhH-GPD"/>
    <property type="match status" value="1"/>
</dbReference>
<keyword evidence="17" id="KW-1185">Reference proteome</keyword>
<dbReference type="PANTHER" id="PTHR42944">
    <property type="entry name" value="ADENINE DNA GLYCOSYLASE"/>
    <property type="match status" value="1"/>
</dbReference>
<dbReference type="Gene3D" id="3.90.79.10">
    <property type="entry name" value="Nucleoside Triphosphate Pyrophosphohydrolase"/>
    <property type="match status" value="1"/>
</dbReference>
<dbReference type="EC" id="3.2.2.31" evidence="4 14"/>
<proteinExistence type="inferred from homology"/>
<keyword evidence="7" id="KW-0479">Metal-binding</keyword>
<organism evidence="16 17">
    <name type="scientific">Lutimonas vermicola</name>
    <dbReference type="NCBI Taxonomy" id="414288"/>
    <lineage>
        <taxon>Bacteria</taxon>
        <taxon>Pseudomonadati</taxon>
        <taxon>Bacteroidota</taxon>
        <taxon>Flavobacteriia</taxon>
        <taxon>Flavobacteriales</taxon>
        <taxon>Flavobacteriaceae</taxon>
        <taxon>Lutimonas</taxon>
    </lineage>
</organism>
<dbReference type="Gene3D" id="1.10.340.30">
    <property type="entry name" value="Hypothetical protein, domain 2"/>
    <property type="match status" value="1"/>
</dbReference>
<dbReference type="RefSeq" id="WP_342161528.1">
    <property type="nucleotide sequence ID" value="NZ_JBCDNA010000003.1"/>
</dbReference>
<dbReference type="CDD" id="cd03431">
    <property type="entry name" value="NUDIX_DNA_Glycosylase_C-MutY"/>
    <property type="match status" value="1"/>
</dbReference>
<evidence type="ECO:0000256" key="2">
    <source>
        <dbReference type="ARBA" id="ARBA00002933"/>
    </source>
</evidence>
<accession>A0ABU9L5X5</accession>
<dbReference type="SMART" id="SM00478">
    <property type="entry name" value="ENDO3c"/>
    <property type="match status" value="1"/>
</dbReference>
<dbReference type="Pfam" id="PF10576">
    <property type="entry name" value="EndIII_4Fe-2S"/>
    <property type="match status" value="1"/>
</dbReference>
<evidence type="ECO:0000256" key="10">
    <source>
        <dbReference type="ARBA" id="ARBA00023004"/>
    </source>
</evidence>
<name>A0ABU9L5X5_9FLAO</name>
<dbReference type="GO" id="GO:0000701">
    <property type="term" value="F:purine-specific mismatch base pair DNA N-glycosylase activity"/>
    <property type="evidence" value="ECO:0007669"/>
    <property type="project" value="UniProtKB-EC"/>
</dbReference>
<sequence>MTVNSKFSNALIMWYLINQRDLPWRSSKNPYLIWLSEIILQQTRIAQGTSYYEKFVNEFIDIFALAKADEKHILKLWQGLGYYSRARNLHATAKIIVDKYQGQFPETYAELISLKGVGDYTASAIASIAFDQPHAVVDGNVYRVLSRVFGISTPINESKGIKEFKLLAQKLLHTEDPGTYNQALMEFGALVCTPKNPKCDSCIFNDSCYALQKRTIDKLPVKLKKLTVKKRYFNYLVVDDNGESTILKQRHQKDIWMNLFEFPLYETEQILEDETELEHFIHRDLMIEGTYSIKKYNEFPILHKLTHQTLYASFWIIKPKGRFKNPVAWEDLKQMALPVLLQNFVDKYQSLN</sequence>
<evidence type="ECO:0000256" key="4">
    <source>
        <dbReference type="ARBA" id="ARBA00012045"/>
    </source>
</evidence>
<evidence type="ECO:0000256" key="11">
    <source>
        <dbReference type="ARBA" id="ARBA00023014"/>
    </source>
</evidence>
<dbReference type="InterPro" id="IPR011257">
    <property type="entry name" value="DNA_glycosylase"/>
</dbReference>
<comment type="function">
    <text evidence="2">Adenine glycosylase active on G-A mispairs. MutY also corrects error-prone DNA synthesis past GO lesions which are due to the oxidatively damaged form of guanine: 7,8-dihydro-8-oxoguanine (8-oxo-dGTP).</text>
</comment>
<evidence type="ECO:0000256" key="8">
    <source>
        <dbReference type="ARBA" id="ARBA00022763"/>
    </source>
</evidence>
<evidence type="ECO:0000256" key="5">
    <source>
        <dbReference type="ARBA" id="ARBA00022023"/>
    </source>
</evidence>
<dbReference type="EMBL" id="JBCDNA010000003">
    <property type="protein sequence ID" value="MEL4457365.1"/>
    <property type="molecule type" value="Genomic_DNA"/>
</dbReference>
<dbReference type="InterPro" id="IPR003651">
    <property type="entry name" value="Endonuclease3_FeS-loop_motif"/>
</dbReference>
<comment type="caution">
    <text evidence="16">The sequence shown here is derived from an EMBL/GenBank/DDBJ whole genome shotgun (WGS) entry which is preliminary data.</text>
</comment>
<evidence type="ECO:0000256" key="6">
    <source>
        <dbReference type="ARBA" id="ARBA00022485"/>
    </source>
</evidence>
<keyword evidence="12" id="KW-0234">DNA repair</keyword>
<dbReference type="InterPro" id="IPR003265">
    <property type="entry name" value="HhH-GPD_domain"/>
</dbReference>
<dbReference type="Proteomes" id="UP001474120">
    <property type="component" value="Unassembled WGS sequence"/>
</dbReference>
<evidence type="ECO:0000259" key="15">
    <source>
        <dbReference type="SMART" id="SM00478"/>
    </source>
</evidence>
<evidence type="ECO:0000256" key="3">
    <source>
        <dbReference type="ARBA" id="ARBA00008343"/>
    </source>
</evidence>
<evidence type="ECO:0000313" key="17">
    <source>
        <dbReference type="Proteomes" id="UP001474120"/>
    </source>
</evidence>
<keyword evidence="8 14" id="KW-0227">DNA damage</keyword>
<feature type="domain" description="HhH-GPD" evidence="15">
    <location>
        <begin position="39"/>
        <end position="190"/>
    </location>
</feature>
<evidence type="ECO:0000256" key="14">
    <source>
        <dbReference type="RuleBase" id="RU365096"/>
    </source>
</evidence>
<protein>
    <recommendedName>
        <fullName evidence="5 14">Adenine DNA glycosylase</fullName>
        <ecNumber evidence="4 14">3.2.2.31</ecNumber>
    </recommendedName>
</protein>
<keyword evidence="6" id="KW-0004">4Fe-4S</keyword>
<dbReference type="Gene3D" id="1.10.1670.10">
    <property type="entry name" value="Helix-hairpin-Helix base-excision DNA repair enzymes (C-terminal)"/>
    <property type="match status" value="1"/>
</dbReference>
<evidence type="ECO:0000256" key="7">
    <source>
        <dbReference type="ARBA" id="ARBA00022723"/>
    </source>
</evidence>
<keyword evidence="9 16" id="KW-0378">Hydrolase</keyword>
<evidence type="ECO:0000256" key="13">
    <source>
        <dbReference type="ARBA" id="ARBA00023295"/>
    </source>
</evidence>
<comment type="cofactor">
    <cofactor evidence="14">
        <name>[4Fe-4S] cluster</name>
        <dbReference type="ChEBI" id="CHEBI:49883"/>
    </cofactor>
    <text evidence="14">Binds 1 [4Fe-4S] cluster.</text>
</comment>
<keyword evidence="13 14" id="KW-0326">Glycosidase</keyword>
<dbReference type="PROSITE" id="PS00764">
    <property type="entry name" value="ENDONUCLEASE_III_1"/>
    <property type="match status" value="1"/>
</dbReference>
<dbReference type="InterPro" id="IPR004035">
    <property type="entry name" value="Endouclease-III_FeS-bd_BS"/>
</dbReference>
<gene>
    <name evidence="16" type="primary">mutY</name>
    <name evidence="16" type="ORF">AABB81_15770</name>
</gene>
<reference evidence="16 17" key="1">
    <citation type="submission" date="2024-04" db="EMBL/GenBank/DDBJ databases">
        <title>whole genome sequencing of Lutimonas vermicola strain IMCC1616.</title>
        <authorList>
            <person name="Bae S.S."/>
        </authorList>
    </citation>
    <scope>NUCLEOTIDE SEQUENCE [LARGE SCALE GENOMIC DNA]</scope>
    <source>
        <strain evidence="16 17">IMCC1616</strain>
    </source>
</reference>
<dbReference type="SUPFAM" id="SSF55811">
    <property type="entry name" value="Nudix"/>
    <property type="match status" value="1"/>
</dbReference>
<dbReference type="InterPro" id="IPR044298">
    <property type="entry name" value="MIG/MutY"/>
</dbReference>
<comment type="catalytic activity">
    <reaction evidence="1 14">
        <text>Hydrolyzes free adenine bases from 7,8-dihydro-8-oxoguanine:adenine mismatched double-stranded DNA, leaving an apurinic site.</text>
        <dbReference type="EC" id="3.2.2.31"/>
    </reaction>
</comment>
<evidence type="ECO:0000256" key="12">
    <source>
        <dbReference type="ARBA" id="ARBA00023204"/>
    </source>
</evidence>
<dbReference type="CDD" id="cd00056">
    <property type="entry name" value="ENDO3c"/>
    <property type="match status" value="1"/>
</dbReference>
<dbReference type="Pfam" id="PF14815">
    <property type="entry name" value="NUDIX_4"/>
    <property type="match status" value="1"/>
</dbReference>